<dbReference type="SMART" id="SM00966">
    <property type="entry name" value="SpoVT_AbrB"/>
    <property type="match status" value="1"/>
</dbReference>
<dbReference type="SUPFAM" id="SSF89447">
    <property type="entry name" value="AbrB/MazE/MraZ-like"/>
    <property type="match status" value="1"/>
</dbReference>
<evidence type="ECO:0000256" key="1">
    <source>
        <dbReference type="PROSITE-ProRule" id="PRU01076"/>
    </source>
</evidence>
<dbReference type="Gene3D" id="2.10.260.10">
    <property type="match status" value="1"/>
</dbReference>
<accession>A0A158B379</accession>
<dbReference type="AlphaFoldDB" id="A0A158B379"/>
<evidence type="ECO:0000313" key="3">
    <source>
        <dbReference type="EMBL" id="SAK64582.1"/>
    </source>
</evidence>
<dbReference type="GO" id="GO:0003677">
    <property type="term" value="F:DNA binding"/>
    <property type="evidence" value="ECO:0007669"/>
    <property type="project" value="UniProtKB-UniRule"/>
</dbReference>
<dbReference type="EMBL" id="FCOE02000008">
    <property type="protein sequence ID" value="SAK64582.1"/>
    <property type="molecule type" value="Genomic_DNA"/>
</dbReference>
<dbReference type="Proteomes" id="UP000054911">
    <property type="component" value="Unassembled WGS sequence"/>
</dbReference>
<keyword evidence="4" id="KW-1185">Reference proteome</keyword>
<dbReference type="InterPro" id="IPR039052">
    <property type="entry name" value="Antitox_PemI-like"/>
</dbReference>
<feature type="domain" description="SpoVT-AbrB" evidence="2">
    <location>
        <begin position="18"/>
        <end position="63"/>
    </location>
</feature>
<dbReference type="PANTHER" id="PTHR40516:SF1">
    <property type="entry name" value="ANTITOXIN CHPS-RELATED"/>
    <property type="match status" value="1"/>
</dbReference>
<dbReference type="InterPro" id="IPR007159">
    <property type="entry name" value="SpoVT-AbrB_dom"/>
</dbReference>
<proteinExistence type="predicted"/>
<reference evidence="3" key="1">
    <citation type="submission" date="2016-01" db="EMBL/GenBank/DDBJ databases">
        <authorList>
            <person name="Peeters C."/>
        </authorList>
    </citation>
    <scope>NUCLEOTIDE SEQUENCE [LARGE SCALE GENOMIC DNA]</scope>
    <source>
        <strain evidence="3">LMG 29323</strain>
    </source>
</reference>
<name>A0A158B379_9BURK</name>
<comment type="caution">
    <text evidence="3">The sequence shown here is derived from an EMBL/GenBank/DDBJ whole genome shotgun (WGS) entry which is preliminary data.</text>
</comment>
<dbReference type="PANTHER" id="PTHR40516">
    <property type="entry name" value="ANTITOXIN CHPS-RELATED"/>
    <property type="match status" value="1"/>
</dbReference>
<dbReference type="GO" id="GO:0097351">
    <property type="term" value="F:toxin sequestering activity"/>
    <property type="evidence" value="ECO:0007669"/>
    <property type="project" value="InterPro"/>
</dbReference>
<dbReference type="PROSITE" id="PS51740">
    <property type="entry name" value="SPOVT_ABRB"/>
    <property type="match status" value="1"/>
</dbReference>
<protein>
    <submittedName>
        <fullName evidence="3">Transcriptional regulator/antitoxin MazE</fullName>
    </submittedName>
</protein>
<dbReference type="InterPro" id="IPR037914">
    <property type="entry name" value="SpoVT-AbrB_sf"/>
</dbReference>
<dbReference type="Pfam" id="PF04014">
    <property type="entry name" value="MazE_antitoxin"/>
    <property type="match status" value="1"/>
</dbReference>
<sequence>MVSTMDLHFWDIFSLMKLSIQKWGNSAAVRLPAALLDQAKLELGDQLSVEVRPDGIMLTPARPSYALADLVAQCDFAAPMPEDLAAWNNLKPVGGEAW</sequence>
<organism evidence="3 4">
    <name type="scientific">Caballeronia pedi</name>
    <dbReference type="NCBI Taxonomy" id="1777141"/>
    <lineage>
        <taxon>Bacteria</taxon>
        <taxon>Pseudomonadati</taxon>
        <taxon>Pseudomonadota</taxon>
        <taxon>Betaproteobacteria</taxon>
        <taxon>Burkholderiales</taxon>
        <taxon>Burkholderiaceae</taxon>
        <taxon>Caballeronia</taxon>
    </lineage>
</organism>
<dbReference type="STRING" id="1777141.AWB80_03025"/>
<keyword evidence="1" id="KW-0238">DNA-binding</keyword>
<evidence type="ECO:0000259" key="2">
    <source>
        <dbReference type="PROSITE" id="PS51740"/>
    </source>
</evidence>
<evidence type="ECO:0000313" key="4">
    <source>
        <dbReference type="Proteomes" id="UP000054911"/>
    </source>
</evidence>
<gene>
    <name evidence="3" type="ORF">AWB80_03025</name>
</gene>